<protein>
    <submittedName>
        <fullName evidence="4">Solute carrier organic anion transporter family member</fullName>
    </submittedName>
</protein>
<feature type="transmembrane region" description="Helical" evidence="3">
    <location>
        <begin position="403"/>
        <end position="425"/>
    </location>
</feature>
<feature type="transmembrane region" description="Helical" evidence="3">
    <location>
        <begin position="184"/>
        <end position="205"/>
    </location>
</feature>
<dbReference type="Gene3D" id="1.20.1250.20">
    <property type="entry name" value="MFS general substrate transporter like domains"/>
    <property type="match status" value="2"/>
</dbReference>
<dbReference type="InterPro" id="IPR036259">
    <property type="entry name" value="MFS_trans_sf"/>
</dbReference>
<dbReference type="AlphaFoldDB" id="A0AAV4FT63"/>
<name>A0AAV4FT63_9GAST</name>
<keyword evidence="3" id="KW-0812">Transmembrane</keyword>
<evidence type="ECO:0000313" key="5">
    <source>
        <dbReference type="Proteomes" id="UP000762676"/>
    </source>
</evidence>
<feature type="transmembrane region" description="Helical" evidence="3">
    <location>
        <begin position="144"/>
        <end position="164"/>
    </location>
</feature>
<evidence type="ECO:0000256" key="1">
    <source>
        <dbReference type="ARBA" id="ARBA00023157"/>
    </source>
</evidence>
<proteinExistence type="predicted"/>
<dbReference type="SUPFAM" id="SSF103473">
    <property type="entry name" value="MFS general substrate transporter"/>
    <property type="match status" value="1"/>
</dbReference>
<evidence type="ECO:0000256" key="3">
    <source>
        <dbReference type="SAM" id="Phobius"/>
    </source>
</evidence>
<dbReference type="PANTHER" id="PTHR11388:SF142">
    <property type="entry name" value="SOLUTE CARRIER ORGANIC ANION TRANSPORTER FAMILY MEMBER 5A1"/>
    <property type="match status" value="1"/>
</dbReference>
<feature type="transmembrane region" description="Helical" evidence="3">
    <location>
        <begin position="357"/>
        <end position="383"/>
    </location>
</feature>
<feature type="compositionally biased region" description="Polar residues" evidence="2">
    <location>
        <begin position="74"/>
        <end position="89"/>
    </location>
</feature>
<dbReference type="Proteomes" id="UP000762676">
    <property type="component" value="Unassembled WGS sequence"/>
</dbReference>
<reference evidence="4 5" key="1">
    <citation type="journal article" date="2021" name="Elife">
        <title>Chloroplast acquisition without the gene transfer in kleptoplastic sea slugs, Plakobranchus ocellatus.</title>
        <authorList>
            <person name="Maeda T."/>
            <person name="Takahashi S."/>
            <person name="Yoshida T."/>
            <person name="Shimamura S."/>
            <person name="Takaki Y."/>
            <person name="Nagai Y."/>
            <person name="Toyoda A."/>
            <person name="Suzuki Y."/>
            <person name="Arimoto A."/>
            <person name="Ishii H."/>
            <person name="Satoh N."/>
            <person name="Nishiyama T."/>
            <person name="Hasebe M."/>
            <person name="Maruyama T."/>
            <person name="Minagawa J."/>
            <person name="Obokata J."/>
            <person name="Shigenobu S."/>
        </authorList>
    </citation>
    <scope>NUCLEOTIDE SEQUENCE [LARGE SCALE GENOMIC DNA]</scope>
</reference>
<dbReference type="Pfam" id="PF03137">
    <property type="entry name" value="OATP"/>
    <property type="match status" value="1"/>
</dbReference>
<feature type="region of interest" description="Disordered" evidence="2">
    <location>
        <begin position="1"/>
        <end position="108"/>
    </location>
</feature>
<feature type="compositionally biased region" description="Gly residues" evidence="2">
    <location>
        <begin position="449"/>
        <end position="468"/>
    </location>
</feature>
<evidence type="ECO:0000256" key="2">
    <source>
        <dbReference type="SAM" id="MobiDB-lite"/>
    </source>
</evidence>
<dbReference type="InterPro" id="IPR004156">
    <property type="entry name" value="OATP"/>
</dbReference>
<dbReference type="GO" id="GO:0016323">
    <property type="term" value="C:basolateral plasma membrane"/>
    <property type="evidence" value="ECO:0007669"/>
    <property type="project" value="TreeGrafter"/>
</dbReference>
<organism evidence="4 5">
    <name type="scientific">Elysia marginata</name>
    <dbReference type="NCBI Taxonomy" id="1093978"/>
    <lineage>
        <taxon>Eukaryota</taxon>
        <taxon>Metazoa</taxon>
        <taxon>Spiralia</taxon>
        <taxon>Lophotrochozoa</taxon>
        <taxon>Mollusca</taxon>
        <taxon>Gastropoda</taxon>
        <taxon>Heterobranchia</taxon>
        <taxon>Euthyneura</taxon>
        <taxon>Panpulmonata</taxon>
        <taxon>Sacoglossa</taxon>
        <taxon>Placobranchoidea</taxon>
        <taxon>Plakobranchidae</taxon>
        <taxon>Elysia</taxon>
    </lineage>
</organism>
<dbReference type="EMBL" id="BMAT01000900">
    <property type="protein sequence ID" value="GFR75410.1"/>
    <property type="molecule type" value="Genomic_DNA"/>
</dbReference>
<dbReference type="GO" id="GO:0015347">
    <property type="term" value="F:sodium-independent organic anion transmembrane transporter activity"/>
    <property type="evidence" value="ECO:0007669"/>
    <property type="project" value="TreeGrafter"/>
</dbReference>
<keyword evidence="5" id="KW-1185">Reference proteome</keyword>
<evidence type="ECO:0000313" key="4">
    <source>
        <dbReference type="EMBL" id="GFR75410.1"/>
    </source>
</evidence>
<keyword evidence="3" id="KW-1133">Transmembrane helix</keyword>
<feature type="transmembrane region" description="Helical" evidence="3">
    <location>
        <begin position="319"/>
        <end position="345"/>
    </location>
</feature>
<feature type="region of interest" description="Disordered" evidence="2">
    <location>
        <begin position="442"/>
        <end position="478"/>
    </location>
</feature>
<keyword evidence="1" id="KW-1015">Disulfide bond</keyword>
<comment type="caution">
    <text evidence="4">The sequence shown here is derived from an EMBL/GenBank/DDBJ whole genome shotgun (WGS) entry which is preliminary data.</text>
</comment>
<gene>
    <name evidence="4" type="ORF">ElyMa_000454600</name>
</gene>
<dbReference type="PANTHER" id="PTHR11388">
    <property type="entry name" value="ORGANIC ANION TRANSPORTER"/>
    <property type="match status" value="1"/>
</dbReference>
<feature type="transmembrane region" description="Helical" evidence="3">
    <location>
        <begin position="212"/>
        <end position="233"/>
    </location>
</feature>
<dbReference type="GO" id="GO:0043252">
    <property type="term" value="P:sodium-independent organic anion transport"/>
    <property type="evidence" value="ECO:0007669"/>
    <property type="project" value="TreeGrafter"/>
</dbReference>
<accession>A0AAV4FT63</accession>
<sequence length="478" mass="50593">MNENGFAGHELESMLPQPLPLPVSQGTGHAPSAPPTALAPPNRQQQHQEQEENASLLMVRPTYSDLESPGDVSLGQTSVLSGQSEQSQHSRARLVKSPSMEKQPLGEHEVTVEGIVEDLDEASNRCGIGCWSPPCFQRCANVKVFVAFTCVLGVVSSALTTGYLNSVITTIEKRFEIGSSTSGVVAAAYEFGNLVAVIFVSYLGASRHIPKWIGMGVVVMGVGSLLFALPHIIAPKYSVRSGMVPKDRGDHHHKLPSEPFNISNLLSNSSSATPLAAYSSKTTSSLDEENICRAPQGKGQAGQSGEVCIDENSAGNWGYVLILLAAQILIGAGSTPIMTLGITYVDNHVSKDKSPSYLACIHASSALGPVMGYALGALLLQYYVDTFFHEVPISPSSPRWVGAWWGGFIICGLLLLPLAPIFFAYPRVLVADRRRVLDAKVKDAEAAPPGGGTDDSAMGGAGDGGQAAGYGRSFKGEE</sequence>
<keyword evidence="3" id="KW-0472">Membrane</keyword>